<accession>A0A1R4GWF2</accession>
<evidence type="ECO:0000313" key="2">
    <source>
        <dbReference type="EMBL" id="SJM72415.1"/>
    </source>
</evidence>
<sequence length="172" mass="18134">MLWRGVVSIVFGIMVLVWPQVTVVFFVVLFGIYAIVDGVAAGSQWFSARRGPTARRHSGWILAGAIISILAGLLALIAPGLTALAVALIVGAWALLLGITQVVVAIAARRTTPYWWAGLVSGILAILFGLLLVVAPGVGIIGFLGVVGAYVIVFGIVFVLAGFQIRRSTRRP</sequence>
<gene>
    <name evidence="2" type="ORF">FM101_15055</name>
</gene>
<feature type="transmembrane region" description="Helical" evidence="1">
    <location>
        <begin position="6"/>
        <end position="36"/>
    </location>
</feature>
<dbReference type="Proteomes" id="UP000195913">
    <property type="component" value="Unassembled WGS sequence"/>
</dbReference>
<feature type="transmembrane region" description="Helical" evidence="1">
    <location>
        <begin position="84"/>
        <end position="107"/>
    </location>
</feature>
<evidence type="ECO:0000313" key="3">
    <source>
        <dbReference type="Proteomes" id="UP000195913"/>
    </source>
</evidence>
<keyword evidence="1" id="KW-0472">Membrane</keyword>
<dbReference type="InterPro" id="IPR005325">
    <property type="entry name" value="DUF308_memb"/>
</dbReference>
<evidence type="ECO:0000256" key="1">
    <source>
        <dbReference type="SAM" id="Phobius"/>
    </source>
</evidence>
<dbReference type="PANTHER" id="PTHR34989:SF1">
    <property type="entry name" value="PROTEIN HDED"/>
    <property type="match status" value="1"/>
</dbReference>
<reference evidence="2 3" key="1">
    <citation type="submission" date="2017-02" db="EMBL/GenBank/DDBJ databases">
        <authorList>
            <person name="Peterson S.W."/>
        </authorList>
    </citation>
    <scope>NUCLEOTIDE SEQUENCE [LARGE SCALE GENOMIC DNA]</scope>
    <source>
        <strain evidence="2 3">B Ar 00.02</strain>
    </source>
</reference>
<dbReference type="GO" id="GO:0005886">
    <property type="term" value="C:plasma membrane"/>
    <property type="evidence" value="ECO:0007669"/>
    <property type="project" value="TreeGrafter"/>
</dbReference>
<name>A0A1R4GWF2_9MICC</name>
<dbReference type="EMBL" id="FUHW01000052">
    <property type="protein sequence ID" value="SJM72415.1"/>
    <property type="molecule type" value="Genomic_DNA"/>
</dbReference>
<keyword evidence="1" id="KW-0812">Transmembrane</keyword>
<feature type="transmembrane region" description="Helical" evidence="1">
    <location>
        <begin position="140"/>
        <end position="163"/>
    </location>
</feature>
<proteinExistence type="predicted"/>
<keyword evidence="1" id="KW-1133">Transmembrane helix</keyword>
<organism evidence="2 3">
    <name type="scientific">Arthrobacter rhombi</name>
    <dbReference type="NCBI Taxonomy" id="71253"/>
    <lineage>
        <taxon>Bacteria</taxon>
        <taxon>Bacillati</taxon>
        <taxon>Actinomycetota</taxon>
        <taxon>Actinomycetes</taxon>
        <taxon>Micrococcales</taxon>
        <taxon>Micrococcaceae</taxon>
        <taxon>Arthrobacter</taxon>
    </lineage>
</organism>
<protein>
    <submittedName>
        <fullName evidence="2">Putative membrane protein</fullName>
    </submittedName>
</protein>
<dbReference type="AlphaFoldDB" id="A0A1R4GWF2"/>
<feature type="transmembrane region" description="Helical" evidence="1">
    <location>
        <begin position="57"/>
        <end position="78"/>
    </location>
</feature>
<dbReference type="PANTHER" id="PTHR34989">
    <property type="entry name" value="PROTEIN HDED"/>
    <property type="match status" value="1"/>
</dbReference>
<feature type="transmembrane region" description="Helical" evidence="1">
    <location>
        <begin position="114"/>
        <end position="134"/>
    </location>
</feature>
<keyword evidence="3" id="KW-1185">Reference proteome</keyword>
<dbReference type="Pfam" id="PF03729">
    <property type="entry name" value="DUF308"/>
    <property type="match status" value="1"/>
</dbReference>
<dbReference type="InterPro" id="IPR052712">
    <property type="entry name" value="Acid_resist_chaperone_HdeD"/>
</dbReference>